<sequence length="661" mass="66472">MFTLCSNPTLSPPIFSALCSTWRIASSLCSDDSDVVASVGGLCSGIRAAYTDDAQYKSCLQPYTGIRSTSGIRAGHLRACDDMAGEPMGGCDTCGSAASCPNPLVSYADGCIDMDMGQCVAWRGFCTAAEAAPNGAAAAVLCRRANNRAGIVAPPLPPSPPPPGLSPSPSPSPSPATTSSPSMHGGNTTAGGPSPPAAPCVVDGTLPECANFSYPHTSVLADISNLCTAMDYMPGCGISHACEAGLVSGDYCRPFTLLATICADMPGMAGCKSYRGLCKAGSLVPQCATRPAIPKTPFTKQAQSLIDTVCSATPAPALCDTCNQLGCPDYIGALAAACAAAPNTEGCAELYEGWCAAAAAWEGRGNALAADAIANSSLVYYCKPSAAYAALPSPAPAAASPSPAPSPSSVPSGSSPAPAAAACVWDPTRAECGAYVYPSTSVLADVTSLCKMMPYMPGCIIAGACVAGLASGDYCRPFTLLATICADMPGMAGCKSYKSMCLVPNSRVPQCSQLPAIPKTPSTRQAQDLMDSVCTSPAGAALPPCATCTATTCPDPLTPLTRVCANAAVASSAAGAGCAAYFEDWCAAASAWQAAGSGSLSHFCGDSKAYKAAQGFSPAPAASPKPAPSPTRTASKSPPPRRMAPPPRRAKVGKRQSAASL</sequence>
<dbReference type="Proteomes" id="UP000650467">
    <property type="component" value="Unassembled WGS sequence"/>
</dbReference>
<comment type="caution">
    <text evidence="2">The sequence shown here is derived from an EMBL/GenBank/DDBJ whole genome shotgun (WGS) entry which is preliminary data.</text>
</comment>
<evidence type="ECO:0000256" key="1">
    <source>
        <dbReference type="SAM" id="MobiDB-lite"/>
    </source>
</evidence>
<feature type="compositionally biased region" description="Pro residues" evidence="1">
    <location>
        <begin position="637"/>
        <end position="647"/>
    </location>
</feature>
<name>A0A835W1U4_CHLIN</name>
<keyword evidence="3" id="KW-1185">Reference proteome</keyword>
<reference evidence="2" key="1">
    <citation type="journal article" date="2020" name="bioRxiv">
        <title>Comparative genomics of Chlamydomonas.</title>
        <authorList>
            <person name="Craig R.J."/>
            <person name="Hasan A.R."/>
            <person name="Ness R.W."/>
            <person name="Keightley P.D."/>
        </authorList>
    </citation>
    <scope>NUCLEOTIDE SEQUENCE</scope>
    <source>
        <strain evidence="2">SAG 7.73</strain>
    </source>
</reference>
<feature type="compositionally biased region" description="Low complexity" evidence="1">
    <location>
        <begin position="175"/>
        <end position="192"/>
    </location>
</feature>
<dbReference type="OrthoDB" id="73901at2759"/>
<gene>
    <name evidence="2" type="ORF">HXX76_008714</name>
</gene>
<proteinExistence type="predicted"/>
<dbReference type="AlphaFoldDB" id="A0A835W1U4"/>
<evidence type="ECO:0000313" key="2">
    <source>
        <dbReference type="EMBL" id="KAG2432986.1"/>
    </source>
</evidence>
<organism evidence="2 3">
    <name type="scientific">Chlamydomonas incerta</name>
    <dbReference type="NCBI Taxonomy" id="51695"/>
    <lineage>
        <taxon>Eukaryota</taxon>
        <taxon>Viridiplantae</taxon>
        <taxon>Chlorophyta</taxon>
        <taxon>core chlorophytes</taxon>
        <taxon>Chlorophyceae</taxon>
        <taxon>CS clade</taxon>
        <taxon>Chlamydomonadales</taxon>
        <taxon>Chlamydomonadaceae</taxon>
        <taxon>Chlamydomonas</taxon>
    </lineage>
</organism>
<protein>
    <submittedName>
        <fullName evidence="2">Uncharacterized protein</fullName>
    </submittedName>
</protein>
<feature type="compositionally biased region" description="Pro residues" evidence="1">
    <location>
        <begin position="154"/>
        <end position="174"/>
    </location>
</feature>
<dbReference type="EMBL" id="JAEHOC010000020">
    <property type="protein sequence ID" value="KAG2432986.1"/>
    <property type="molecule type" value="Genomic_DNA"/>
</dbReference>
<accession>A0A835W1U4</accession>
<feature type="region of interest" description="Disordered" evidence="1">
    <location>
        <begin position="615"/>
        <end position="661"/>
    </location>
</feature>
<feature type="region of interest" description="Disordered" evidence="1">
    <location>
        <begin position="153"/>
        <end position="196"/>
    </location>
</feature>
<evidence type="ECO:0000313" key="3">
    <source>
        <dbReference type="Proteomes" id="UP000650467"/>
    </source>
</evidence>